<dbReference type="Gene3D" id="3.40.190.10">
    <property type="entry name" value="Periplasmic binding protein-like II"/>
    <property type="match status" value="2"/>
</dbReference>
<dbReference type="InterPro" id="IPR050490">
    <property type="entry name" value="Bact_solute-bd_prot1"/>
</dbReference>
<dbReference type="PANTHER" id="PTHR43649:SF28">
    <property type="entry name" value="BINDING PROTEIN COMPONENT OF ABC SUGAR TRANSPORTER-RELATED"/>
    <property type="match status" value="1"/>
</dbReference>
<comment type="function">
    <text evidence="5">Part of a binding-protein-dependent transport system for a sugar.</text>
</comment>
<evidence type="ECO:0000256" key="3">
    <source>
        <dbReference type="ARBA" id="ARBA00022448"/>
    </source>
</evidence>
<dbReference type="OrthoDB" id="5580590at2"/>
<evidence type="ECO:0000256" key="2">
    <source>
        <dbReference type="ARBA" id="ARBA00008520"/>
    </source>
</evidence>
<keyword evidence="3" id="KW-0813">Transport</keyword>
<keyword evidence="7" id="KW-0762">Sugar transport</keyword>
<dbReference type="GO" id="GO:0042597">
    <property type="term" value="C:periplasmic space"/>
    <property type="evidence" value="ECO:0007669"/>
    <property type="project" value="UniProtKB-SubCell"/>
</dbReference>
<dbReference type="KEGG" id="rfo:REIFOR_02484"/>
<evidence type="ECO:0000313" key="8">
    <source>
        <dbReference type="Proteomes" id="UP000229757"/>
    </source>
</evidence>
<gene>
    <name evidence="7" type="ORF">REIFOR_02484</name>
</gene>
<proteinExistence type="inferred from homology"/>
<dbReference type="AlphaFoldDB" id="A0A2K8KU55"/>
<dbReference type="SUPFAM" id="SSF53850">
    <property type="entry name" value="Periplasmic binding protein-like II"/>
    <property type="match status" value="1"/>
</dbReference>
<dbReference type="EMBL" id="CP011797">
    <property type="protein sequence ID" value="ATX77609.1"/>
    <property type="molecule type" value="Genomic_DNA"/>
</dbReference>
<dbReference type="Proteomes" id="UP000229757">
    <property type="component" value="Chromosome"/>
</dbReference>
<accession>A0A2K8KU55</accession>
<organism evidence="7 8">
    <name type="scientific">Reinekea forsetii</name>
    <dbReference type="NCBI Taxonomy" id="1336806"/>
    <lineage>
        <taxon>Bacteria</taxon>
        <taxon>Pseudomonadati</taxon>
        <taxon>Pseudomonadota</taxon>
        <taxon>Gammaproteobacteria</taxon>
        <taxon>Oceanospirillales</taxon>
        <taxon>Saccharospirillaceae</taxon>
        <taxon>Reinekea</taxon>
    </lineage>
</organism>
<evidence type="ECO:0000256" key="1">
    <source>
        <dbReference type="ARBA" id="ARBA00004418"/>
    </source>
</evidence>
<dbReference type="PANTHER" id="PTHR43649">
    <property type="entry name" value="ARABINOSE-BINDING PROTEIN-RELATED"/>
    <property type="match status" value="1"/>
</dbReference>
<evidence type="ECO:0000256" key="4">
    <source>
        <dbReference type="ARBA" id="ARBA00022729"/>
    </source>
</evidence>
<comment type="subcellular location">
    <subcellularLocation>
        <location evidence="1">Periplasm</location>
    </subcellularLocation>
</comment>
<evidence type="ECO:0000256" key="5">
    <source>
        <dbReference type="ARBA" id="ARBA00049629"/>
    </source>
</evidence>
<protein>
    <recommendedName>
        <fullName evidence="6">Probable sugar-binding periplasmic protein</fullName>
    </recommendedName>
</protein>
<reference evidence="7 8" key="1">
    <citation type="journal article" date="2017" name="Environ. Microbiol.">
        <title>Genomic and physiological analyses of 'Reinekea forsetii' reveal a versatile opportunistic lifestyle during spring algae blooms.</title>
        <authorList>
            <person name="Avci B."/>
            <person name="Hahnke R.L."/>
            <person name="Chafee M."/>
            <person name="Fischer T."/>
            <person name="Gruber-Vodicka H."/>
            <person name="Tegetmeyer H.E."/>
            <person name="Harder J."/>
            <person name="Fuchs B.M."/>
            <person name="Amann R.I."/>
            <person name="Teeling H."/>
        </authorList>
    </citation>
    <scope>NUCLEOTIDE SEQUENCE [LARGE SCALE GENOMIC DNA]</scope>
    <source>
        <strain evidence="7 8">Hel1_31_D35</strain>
    </source>
</reference>
<dbReference type="Pfam" id="PF13416">
    <property type="entry name" value="SBP_bac_8"/>
    <property type="match status" value="1"/>
</dbReference>
<evidence type="ECO:0000313" key="7">
    <source>
        <dbReference type="EMBL" id="ATX77609.1"/>
    </source>
</evidence>
<dbReference type="RefSeq" id="WP_100257854.1">
    <property type="nucleotide sequence ID" value="NZ_CP011797.1"/>
</dbReference>
<comment type="similarity">
    <text evidence="2">Belongs to the bacterial solute-binding protein 1 family.</text>
</comment>
<name>A0A2K8KU55_9GAMM</name>
<dbReference type="InterPro" id="IPR006059">
    <property type="entry name" value="SBP"/>
</dbReference>
<evidence type="ECO:0000256" key="6">
    <source>
        <dbReference type="ARBA" id="ARBA00049753"/>
    </source>
</evidence>
<keyword evidence="8" id="KW-1185">Reference proteome</keyword>
<keyword evidence="4" id="KW-0732">Signal</keyword>
<sequence length="410" mass="44982">MTLLCLLQGFSSLASYGEDLEVLHWWTSDGERAAALYLQDTLAEQGITWVDAAIPGGGGEGAMAVLKSRVLQGAAPAAAQIIGPDIQNWAALGFLGHFNIVALAHDWPNILHPTVNQLLQYQGQYVAVPFGIHRINGLWVNRALLAETGLAVPQHWDEFFTLAEKFQAMGVIALVHGNEPWQNATLFETLVLSVGGPSLYRAVFEQLDETAILSDSFAQALGLLSQLKGLMDPEINGRTWPQATRLLADGQAGMQIMGDWVGGELTAWQASDRVLCASVPETAEEHLYSIDTMVMFKNLAVSSYQGQLNFAETMTRTDVQLNYNRLKGSVPVRLDIEPEALSDCAQISYRLFKANQAQGTLAPSLAHSMVATAEVEDVFVKVIHEFFQTPNRPVLQVQQELVRNLKSIRK</sequence>